<feature type="domain" description="NAD(P)-binding" evidence="2">
    <location>
        <begin position="8"/>
        <end position="132"/>
    </location>
</feature>
<gene>
    <name evidence="3" type="ORF">D5S18_09170</name>
</gene>
<proteinExistence type="predicted"/>
<evidence type="ECO:0000256" key="1">
    <source>
        <dbReference type="SAM" id="MobiDB-lite"/>
    </source>
</evidence>
<protein>
    <submittedName>
        <fullName evidence="3">NAD-dependent epimerase/dehydratase family protein</fullName>
    </submittedName>
</protein>
<evidence type="ECO:0000259" key="2">
    <source>
        <dbReference type="Pfam" id="PF13460"/>
    </source>
</evidence>
<name>A0A3A4L293_9NOCA</name>
<dbReference type="Gene3D" id="3.40.50.720">
    <property type="entry name" value="NAD(P)-binding Rossmann-like Domain"/>
    <property type="match status" value="1"/>
</dbReference>
<accession>A0A3A4L293</accession>
<dbReference type="Proteomes" id="UP000266677">
    <property type="component" value="Unassembled WGS sequence"/>
</dbReference>
<dbReference type="EMBL" id="QZFU01000016">
    <property type="protein sequence ID" value="RJO76473.1"/>
    <property type="molecule type" value="Genomic_DNA"/>
</dbReference>
<feature type="region of interest" description="Disordered" evidence="1">
    <location>
        <begin position="231"/>
        <end position="253"/>
    </location>
</feature>
<comment type="caution">
    <text evidence="3">The sequence shown here is derived from an EMBL/GenBank/DDBJ whole genome shotgun (WGS) entry which is preliminary data.</text>
</comment>
<reference evidence="3 4" key="1">
    <citation type="submission" date="2018-09" db="EMBL/GenBank/DDBJ databases">
        <title>YIM PH21274 draft genome.</title>
        <authorList>
            <person name="Miao C."/>
        </authorList>
    </citation>
    <scope>NUCLEOTIDE SEQUENCE [LARGE SCALE GENOMIC DNA]</scope>
    <source>
        <strain evidence="3 4">YIM PH 21724</strain>
    </source>
</reference>
<organism evidence="3 4">
    <name type="scientific">Nocardia panacis</name>
    <dbReference type="NCBI Taxonomy" id="2340916"/>
    <lineage>
        <taxon>Bacteria</taxon>
        <taxon>Bacillati</taxon>
        <taxon>Actinomycetota</taxon>
        <taxon>Actinomycetes</taxon>
        <taxon>Mycobacteriales</taxon>
        <taxon>Nocardiaceae</taxon>
        <taxon>Nocardia</taxon>
    </lineage>
</organism>
<evidence type="ECO:0000313" key="4">
    <source>
        <dbReference type="Proteomes" id="UP000266677"/>
    </source>
</evidence>
<dbReference type="InterPro" id="IPR036291">
    <property type="entry name" value="NAD(P)-bd_dom_sf"/>
</dbReference>
<dbReference type="OrthoDB" id="9771302at2"/>
<dbReference type="GO" id="GO:0044877">
    <property type="term" value="F:protein-containing complex binding"/>
    <property type="evidence" value="ECO:0007669"/>
    <property type="project" value="TreeGrafter"/>
</dbReference>
<dbReference type="AlphaFoldDB" id="A0A3A4L293"/>
<dbReference type="PANTHER" id="PTHR12126:SF11">
    <property type="entry name" value="NADH DEHYDROGENASE [UBIQUINONE] 1 ALPHA SUBCOMPLEX SUBUNIT 9, MITOCHONDRIAL"/>
    <property type="match status" value="1"/>
</dbReference>
<dbReference type="Pfam" id="PF13460">
    <property type="entry name" value="NAD_binding_10"/>
    <property type="match status" value="1"/>
</dbReference>
<dbReference type="SUPFAM" id="SSF51735">
    <property type="entry name" value="NAD(P)-binding Rossmann-fold domains"/>
    <property type="match status" value="1"/>
</dbReference>
<evidence type="ECO:0000313" key="3">
    <source>
        <dbReference type="EMBL" id="RJO76473.1"/>
    </source>
</evidence>
<dbReference type="InterPro" id="IPR016040">
    <property type="entry name" value="NAD(P)-bd_dom"/>
</dbReference>
<dbReference type="PANTHER" id="PTHR12126">
    <property type="entry name" value="NADH-UBIQUINONE OXIDOREDUCTASE 39 KDA SUBUNIT-RELATED"/>
    <property type="match status" value="1"/>
</dbReference>
<sequence length="253" mass="27339">MSTVLVTGGTGTLGRHLVARLCDKHEVRVLSRRPGAGTHVGDLVTGAGLADAAAGADIIVHAASDFRSMGRVDLAQTEQLLRHATNVSHLLYVSIVGIDHIPMRYYRNKLACEDLIAKSGVPHTIQRATQFHELIAWILHTVEGWPIAPLPLDFLFQPVAAADVATHLAALVDTPPQGRAPDFGGPETQPLSQLLATWLRTHPGPRHPLNLPLPGKTAAAFRAGRNTCTPHPTQPWSEYLATTPPPAYTLRRH</sequence>
<dbReference type="InterPro" id="IPR051207">
    <property type="entry name" value="ComplexI_NDUFA9_subunit"/>
</dbReference>
<dbReference type="RefSeq" id="WP_120039400.1">
    <property type="nucleotide sequence ID" value="NZ_QZFU01000016.1"/>
</dbReference>
<keyword evidence="4" id="KW-1185">Reference proteome</keyword>